<dbReference type="InterPro" id="IPR011049">
    <property type="entry name" value="Serralysin-like_metalloprot_C"/>
</dbReference>
<dbReference type="SUPFAM" id="SSF51120">
    <property type="entry name" value="beta-Roll"/>
    <property type="match status" value="1"/>
</dbReference>
<sequence length="1770" mass="172525">MTTVSLTATGGETLQLTAAQTQVILTTEAGGDRILFGPNDTELQFRGAGQGNLYVGGAGADLVAASGSATVYGAFADIETLVGNGAADWTLSTPGSWTVSGVAVLHGAPDGQHVLLGGGNTLTIDGIETLAGSGSPERVFLLPASGQSGATMTVAGIDTLTGSTAAERVTLSGGAQTLTVSALDTLVGSDQDDAVTMAAAQTGGLINLLGGYDELRLADGRNILTAYNIDSLAGGTGLDSITVGGQVGDQLYVSNVETLTGTSADEIVILATPATISVSGIATMAGSESADWVTLTAPETGIMLDLAGGEDRLILADGGNSLSAFNVESILGGAGADRVTTNDPGCGCEGGLVVANLETLVNAVDEFGTVTFSGGATTTVSGFDILLGSSAPDRITLGRSGEVLVADIDTIIGDPGDASNLGLLTPGTVTASGIAWLIGSEGEDLVTVSGPSTMVVAEIETLVGSATADFLEVECAQTITVSSIDTVLGCYNGSQVTLSDGGTVAVAGIDTILGTASADRVNLGGDGATAAAALIDTLVGTSSGDTVTLLQPQQGGIVNLLGGGDRLALADGGNAFSAFNVETLTGGAGADSVALGGFAGHTIQVSGLETLTGIGVVDRVALSGAATLSISAIDTLTGSTAAERVTMTGGGQTLTAAAIDTLTGTSATDHVSLSQAQGGGIVNLLAGADRLALADGTNSLSAFNVESLAGGSGQDAVHVGGAAGSTMQVSGIETLTGTGEIQRIALSGPTAMLVGGIETLAGSSASDMITLTNSASVTVTDLDTLVGSGGGDLVAMSGAGQTMAAAAIETLTGTASADHVTLIQTQAGGILNLLGGGDRLVLADGGNTLSAYNIESLIGGGGGDRVHVGGAGSRTLQVAAIETLTAGASIEMVTLSGGSAMLVGGIDTLIGSTADDLVTLSGAATMTASGLESLFGSAGADRVTLTGGGQTLAAAAIDTLVGTTEADRVILLQPQGSGAINLLAGADSLALAGGANRITAYNVETVTGGSGADHVSVDGNDVQSFQVSAIETLVDIAGPGQVSLGAASTITLAGFETVTGSAGADRVSLSGGATLTASAVETLLGGACTDHVTIAGSGNTTTIGGIDSLLGGAGPELVRLTGTTDMAVANIDTLIGTTAADRVLVSGVSAVQVALIDSLVGSPELNSVSLSAATSLTVSGVESVLGSASADAITLSGLNSLTIASIDSLTGTLASERVSVATQGVLSVTNIDTLTGSAGADDWSVVLEPEGGIINTLGGADRVTLSDRANILSAFNIETLVGGASTDIVNAGGHFGTTMQVSGIETLTGNSTAERIILSGGATLGVSGIDTLAGSTASDRITLIATDAQSLTISGIDSLAGSATAELVRLSGGGAVTLDRIDTILGDGSGGDDAVVLASAQTGIVVNLLAGNDSLTLAGGGNDLSAYNVETLTGGAGADRVQLGGHFPASVQVTGVETLIGASTADQVTLTAAPDNSVQFAQVDTIVGSPSLEWVQLTGGGTVTASAIETIVGTGVAEDDAIFIASPQTVAMVNPLAGNDRLTLADGSNTLSAFNVETLTGGSGADNVHLGGHFGVTTQVSGVETLLGNTTTDRIVLAGGDTLVIAGSGPDQIVMQAGAGSDRIGYASQFEGGAFGDTAGGDRIANFQTATDRVQVMAGSQLESAIDKGGAGLTVTQRGSGQVDLSGDEIVYLTQAVQSGGLQSAGFADLLAALGPVSGSGPVVVAANDGSSSALYYLNDFQTGTIGGGNVRLLGLFTDSVLQFADLSYG</sequence>
<comment type="caution">
    <text evidence="1">The sequence shown here is derived from an EMBL/GenBank/DDBJ whole genome shotgun (WGS) entry which is preliminary data.</text>
</comment>
<dbReference type="RefSeq" id="WP_379905150.1">
    <property type="nucleotide sequence ID" value="NZ_JBHRTR010000037.1"/>
</dbReference>
<protein>
    <submittedName>
        <fullName evidence="1">Beta strand repeat-containing protein</fullName>
    </submittedName>
</protein>
<reference evidence="2" key="1">
    <citation type="journal article" date="2019" name="Int. J. Syst. Evol. Microbiol.">
        <title>The Global Catalogue of Microorganisms (GCM) 10K type strain sequencing project: providing services to taxonomists for standard genome sequencing and annotation.</title>
        <authorList>
            <consortium name="The Broad Institute Genomics Platform"/>
            <consortium name="The Broad Institute Genome Sequencing Center for Infectious Disease"/>
            <person name="Wu L."/>
            <person name="Ma J."/>
        </authorList>
    </citation>
    <scope>NUCLEOTIDE SEQUENCE [LARGE SCALE GENOMIC DNA]</scope>
    <source>
        <strain evidence="2">KCTC 42964</strain>
    </source>
</reference>
<accession>A0ABV7L6F6</accession>
<proteinExistence type="predicted"/>
<keyword evidence="2" id="KW-1185">Reference proteome</keyword>
<organism evidence="1 2">
    <name type="scientific">Marinibaculum pumilum</name>
    <dbReference type="NCBI Taxonomy" id="1766165"/>
    <lineage>
        <taxon>Bacteria</taxon>
        <taxon>Pseudomonadati</taxon>
        <taxon>Pseudomonadota</taxon>
        <taxon>Alphaproteobacteria</taxon>
        <taxon>Rhodospirillales</taxon>
        <taxon>Rhodospirillaceae</taxon>
        <taxon>Marinibaculum</taxon>
    </lineage>
</organism>
<evidence type="ECO:0000313" key="2">
    <source>
        <dbReference type="Proteomes" id="UP001595528"/>
    </source>
</evidence>
<name>A0ABV7L6F6_9PROT</name>
<dbReference type="Proteomes" id="UP001595528">
    <property type="component" value="Unassembled WGS sequence"/>
</dbReference>
<dbReference type="EMBL" id="JBHRTR010000037">
    <property type="protein sequence ID" value="MFC3230200.1"/>
    <property type="molecule type" value="Genomic_DNA"/>
</dbReference>
<evidence type="ECO:0000313" key="1">
    <source>
        <dbReference type="EMBL" id="MFC3230200.1"/>
    </source>
</evidence>
<gene>
    <name evidence="1" type="ORF">ACFOGJ_23320</name>
</gene>